<dbReference type="SUPFAM" id="SSF51905">
    <property type="entry name" value="FAD/NAD(P)-binding domain"/>
    <property type="match status" value="1"/>
</dbReference>
<name>A0AA38XRZ0_9EURO</name>
<evidence type="ECO:0000256" key="2">
    <source>
        <dbReference type="ARBA" id="ARBA00010139"/>
    </source>
</evidence>
<evidence type="ECO:0000256" key="1">
    <source>
        <dbReference type="ARBA" id="ARBA00001974"/>
    </source>
</evidence>
<evidence type="ECO:0000256" key="3">
    <source>
        <dbReference type="SAM" id="MobiDB-lite"/>
    </source>
</evidence>
<dbReference type="Proteomes" id="UP001172681">
    <property type="component" value="Unassembled WGS sequence"/>
</dbReference>
<protein>
    <recommendedName>
        <fullName evidence="6">Flavin-containing monooxygenase</fullName>
    </recommendedName>
</protein>
<keyword evidence="5" id="KW-1185">Reference proteome</keyword>
<dbReference type="PANTHER" id="PTHR42877">
    <property type="entry name" value="L-ORNITHINE N(5)-MONOOXYGENASE-RELATED"/>
    <property type="match status" value="1"/>
</dbReference>
<proteinExistence type="inferred from homology"/>
<accession>A0AA38XRZ0</accession>
<dbReference type="AlphaFoldDB" id="A0AA38XRZ0"/>
<sequence length="96" mass="10428">MAGPPSSTNGESQHDEPHVNGVINGLTNGSSTKFHYANHRLGQGRPLRMIMVGAGVSGIAAVKLYKEMFPDRDVNLTIYEKNGDVTGTWLENRYPG</sequence>
<feature type="region of interest" description="Disordered" evidence="3">
    <location>
        <begin position="1"/>
        <end position="25"/>
    </location>
</feature>
<comment type="cofactor">
    <cofactor evidence="1">
        <name>FAD</name>
        <dbReference type="ChEBI" id="CHEBI:57692"/>
    </cofactor>
</comment>
<dbReference type="EMBL" id="JAPDRN010000135">
    <property type="protein sequence ID" value="KAJ9619076.1"/>
    <property type="molecule type" value="Genomic_DNA"/>
</dbReference>
<feature type="compositionally biased region" description="Polar residues" evidence="3">
    <location>
        <begin position="1"/>
        <end position="11"/>
    </location>
</feature>
<feature type="non-terminal residue" evidence="4">
    <location>
        <position position="96"/>
    </location>
</feature>
<comment type="caution">
    <text evidence="4">The sequence shown here is derived from an EMBL/GenBank/DDBJ whole genome shotgun (WGS) entry which is preliminary data.</text>
</comment>
<dbReference type="InterPro" id="IPR051209">
    <property type="entry name" value="FAD-bind_Monooxygenase_sf"/>
</dbReference>
<dbReference type="Gene3D" id="3.50.50.60">
    <property type="entry name" value="FAD/NAD(P)-binding domain"/>
    <property type="match status" value="1"/>
</dbReference>
<organism evidence="4 5">
    <name type="scientific">Knufia peltigerae</name>
    <dbReference type="NCBI Taxonomy" id="1002370"/>
    <lineage>
        <taxon>Eukaryota</taxon>
        <taxon>Fungi</taxon>
        <taxon>Dikarya</taxon>
        <taxon>Ascomycota</taxon>
        <taxon>Pezizomycotina</taxon>
        <taxon>Eurotiomycetes</taxon>
        <taxon>Chaetothyriomycetidae</taxon>
        <taxon>Chaetothyriales</taxon>
        <taxon>Trichomeriaceae</taxon>
        <taxon>Knufia</taxon>
    </lineage>
</organism>
<dbReference type="PANTHER" id="PTHR42877:SF7">
    <property type="entry name" value="FLAVIN-BINDING MONOOXYGENASE-RELATED"/>
    <property type="match status" value="1"/>
</dbReference>
<evidence type="ECO:0000313" key="5">
    <source>
        <dbReference type="Proteomes" id="UP001172681"/>
    </source>
</evidence>
<comment type="similarity">
    <text evidence="2">Belongs to the FAD-binding monooxygenase family.</text>
</comment>
<gene>
    <name evidence="4" type="ORF">H2204_012787</name>
</gene>
<reference evidence="4" key="1">
    <citation type="submission" date="2022-10" db="EMBL/GenBank/DDBJ databases">
        <title>Culturing micro-colonial fungi from biological soil crusts in the Mojave desert and describing Neophaeococcomyces mojavensis, and introducing the new genera and species Taxawa tesnikishii.</title>
        <authorList>
            <person name="Kurbessoian T."/>
            <person name="Stajich J.E."/>
        </authorList>
    </citation>
    <scope>NUCLEOTIDE SEQUENCE</scope>
    <source>
        <strain evidence="4">TK_35</strain>
    </source>
</reference>
<dbReference type="InterPro" id="IPR036188">
    <property type="entry name" value="FAD/NAD-bd_sf"/>
</dbReference>
<evidence type="ECO:0008006" key="6">
    <source>
        <dbReference type="Google" id="ProtNLM"/>
    </source>
</evidence>
<evidence type="ECO:0000313" key="4">
    <source>
        <dbReference type="EMBL" id="KAJ9619076.1"/>
    </source>
</evidence>